<feature type="transmembrane region" description="Helical" evidence="8">
    <location>
        <begin position="139"/>
        <end position="161"/>
    </location>
</feature>
<dbReference type="PIRSF" id="PIRSF002744">
    <property type="entry name" value="Pur-cyt_permease"/>
    <property type="match status" value="1"/>
</dbReference>
<evidence type="ECO:0000256" key="8">
    <source>
        <dbReference type="SAM" id="Phobius"/>
    </source>
</evidence>
<reference evidence="9" key="1">
    <citation type="submission" date="2023-02" db="EMBL/GenBank/DDBJ databases">
        <title>Mating type loci evolution in Malassezia.</title>
        <authorList>
            <person name="Coelho M.A."/>
        </authorList>
    </citation>
    <scope>NUCLEOTIDE SEQUENCE</scope>
    <source>
        <strain evidence="9">CBS 14136</strain>
    </source>
</reference>
<evidence type="ECO:0000256" key="7">
    <source>
        <dbReference type="PIRNR" id="PIRNR002744"/>
    </source>
</evidence>
<feature type="transmembrane region" description="Helical" evidence="8">
    <location>
        <begin position="205"/>
        <end position="225"/>
    </location>
</feature>
<feature type="transmembrane region" description="Helical" evidence="8">
    <location>
        <begin position="104"/>
        <end position="127"/>
    </location>
</feature>
<evidence type="ECO:0000313" key="10">
    <source>
        <dbReference type="Proteomes" id="UP001214628"/>
    </source>
</evidence>
<feature type="transmembrane region" description="Helical" evidence="8">
    <location>
        <begin position="245"/>
        <end position="268"/>
    </location>
</feature>
<keyword evidence="5 8" id="KW-1133">Transmembrane helix</keyword>
<comment type="subcellular location">
    <subcellularLocation>
        <location evidence="1">Membrane</location>
        <topology evidence="1">Multi-pass membrane protein</topology>
    </subcellularLocation>
</comment>
<dbReference type="GO" id="GO:0022857">
    <property type="term" value="F:transmembrane transporter activity"/>
    <property type="evidence" value="ECO:0007669"/>
    <property type="project" value="InterPro"/>
</dbReference>
<feature type="transmembrane region" description="Helical" evidence="8">
    <location>
        <begin position="181"/>
        <end position="198"/>
    </location>
</feature>
<evidence type="ECO:0000256" key="4">
    <source>
        <dbReference type="ARBA" id="ARBA00022692"/>
    </source>
</evidence>
<dbReference type="Gene3D" id="1.10.4160.10">
    <property type="entry name" value="Hydantoin permease"/>
    <property type="match status" value="1"/>
</dbReference>
<feature type="transmembrane region" description="Helical" evidence="8">
    <location>
        <begin position="479"/>
        <end position="499"/>
    </location>
</feature>
<dbReference type="Proteomes" id="UP001214628">
    <property type="component" value="Chromosome 8"/>
</dbReference>
<feature type="transmembrane region" description="Helical" evidence="8">
    <location>
        <begin position="69"/>
        <end position="92"/>
    </location>
</feature>
<dbReference type="PANTHER" id="PTHR31806:SF5">
    <property type="entry name" value="PURINE-CYTOSINE PERMEASE FCY21"/>
    <property type="match status" value="1"/>
</dbReference>
<feature type="transmembrane region" description="Helical" evidence="8">
    <location>
        <begin position="448"/>
        <end position="467"/>
    </location>
</feature>
<feature type="transmembrane region" description="Helical" evidence="8">
    <location>
        <begin position="340"/>
        <end position="361"/>
    </location>
</feature>
<evidence type="ECO:0000313" key="9">
    <source>
        <dbReference type="EMBL" id="WFD45309.1"/>
    </source>
</evidence>
<feature type="transmembrane region" description="Helical" evidence="8">
    <location>
        <begin position="373"/>
        <end position="393"/>
    </location>
</feature>
<gene>
    <name evidence="9" type="ORF">MPSI1_003991</name>
</gene>
<evidence type="ECO:0000256" key="1">
    <source>
        <dbReference type="ARBA" id="ARBA00004141"/>
    </source>
</evidence>
<evidence type="ECO:0000256" key="2">
    <source>
        <dbReference type="ARBA" id="ARBA00008974"/>
    </source>
</evidence>
<proteinExistence type="inferred from homology"/>
<keyword evidence="6 7" id="KW-0472">Membrane</keyword>
<evidence type="ECO:0008006" key="11">
    <source>
        <dbReference type="Google" id="ProtNLM"/>
    </source>
</evidence>
<organism evidence="9 10">
    <name type="scientific">Malassezia psittaci</name>
    <dbReference type="NCBI Taxonomy" id="1821823"/>
    <lineage>
        <taxon>Eukaryota</taxon>
        <taxon>Fungi</taxon>
        <taxon>Dikarya</taxon>
        <taxon>Basidiomycota</taxon>
        <taxon>Ustilaginomycotina</taxon>
        <taxon>Malasseziomycetes</taxon>
        <taxon>Malasseziales</taxon>
        <taxon>Malasseziaceae</taxon>
        <taxon>Malassezia</taxon>
    </lineage>
</organism>
<accession>A0AAF0FEL2</accession>
<keyword evidence="3 7" id="KW-0813">Transport</keyword>
<keyword evidence="10" id="KW-1185">Reference proteome</keyword>
<keyword evidence="4 8" id="KW-0812">Transmembrane</keyword>
<evidence type="ECO:0000256" key="3">
    <source>
        <dbReference type="ARBA" id="ARBA00022448"/>
    </source>
</evidence>
<dbReference type="AlphaFoldDB" id="A0AAF0FEL2"/>
<comment type="similarity">
    <text evidence="2 7">Belongs to the purine-cytosine permease (2.A.39) family.</text>
</comment>
<feature type="transmembrane region" description="Helical" evidence="8">
    <location>
        <begin position="405"/>
        <end position="427"/>
    </location>
</feature>
<dbReference type="InterPro" id="IPR026030">
    <property type="entry name" value="Pur-cyt_permease_Fcy2/21/22"/>
</dbReference>
<evidence type="ECO:0000256" key="6">
    <source>
        <dbReference type="ARBA" id="ARBA00023136"/>
    </source>
</evidence>
<dbReference type="EMBL" id="CP118382">
    <property type="protein sequence ID" value="WFD45309.1"/>
    <property type="molecule type" value="Genomic_DNA"/>
</dbReference>
<evidence type="ECO:0000256" key="5">
    <source>
        <dbReference type="ARBA" id="ARBA00022989"/>
    </source>
</evidence>
<dbReference type="GO" id="GO:0005886">
    <property type="term" value="C:plasma membrane"/>
    <property type="evidence" value="ECO:0007669"/>
    <property type="project" value="TreeGrafter"/>
</dbReference>
<dbReference type="Pfam" id="PF02133">
    <property type="entry name" value="Transp_cyt_pur"/>
    <property type="match status" value="1"/>
</dbReference>
<dbReference type="InterPro" id="IPR001248">
    <property type="entry name" value="Pur-cyt_permease"/>
</dbReference>
<name>A0AAF0FEL2_9BASI</name>
<protein>
    <recommendedName>
        <fullName evidence="11">Purine-cytosine permease</fullName>
    </recommendedName>
</protein>
<feature type="transmembrane region" description="Helical" evidence="8">
    <location>
        <begin position="280"/>
        <end position="303"/>
    </location>
</feature>
<dbReference type="PANTHER" id="PTHR31806">
    <property type="entry name" value="PURINE-CYTOSINE PERMEASE FCY2-RELATED"/>
    <property type="match status" value="1"/>
</dbReference>
<sequence length="509" mass="55643">MNEDIESTEWEEKVHAPPLLGVPEEQRVASGPVKWFRRLREKTGNRPFSAVEWTGIQPIKPEDRVQRNYFAPAFVYFSANMNILSFSTGMVAPSLGLGLRASMYTIVGFTVSCGLVPAYFITFGPQLGMRQMVQSRYSFGYFGGCLFALLNAMTGCGYTILNAILGGETLQAVSPHQSMSATVGIVIIMLVGLCISFFGIRVLHWVEMVFWIPIMISFVIMIGEAKTGPEGLHTVPNEPVPTSRAILSMGCILAGFQMSYAASVSDVSMYVRPHIPSWKLFLVAFCTFTLGSTTILLLGAAFASSAQTIPAWSEALADNPSPGPLINLILSQKLGNFGKFLTVLLALSAMGNIMTTLYSIGITCQTALPALMYLPRFMMPILATAVVLPLAIVGKNSFYDTLTNFVSMIAYWTVLYVGVVIADHVFLRRGKFSSYDPAIYNEWSKLPPGIAALSASILSLGLVIPLMDQEWYTGPLAKHVGDLGFEVGLVLSFVLYLILRPIEKRIAGR</sequence>